<sequence length="353" mass="40637">MPAPSSREQSDPEGFVTISVRLLSGKTLVNLSVADHMQADELWLQVQADATSQLTHEGCCIRSLLWGANVLAGKQTLRDLGMHGQQEVVAVTSVGLEGTFEIFRPPCPCSDCYRRRAERMHFDLSGMASFTSSLRDYFKGDHAEQVRTFKYTLGEVEEVEGESPNLRRSLSLEELSTDSVTDIPCILQGWLFLDADDPIKRRVHLSGFKRPDDNGSTSELVLEDLQWLKQRAKDEAERPLWWLEQSFRRNQAELMREEIWNPEFLYDEEQLYRRIFARPRCASEHFVHHQRPKPRHGRRSHCLCGLACQGRKSQWKCRSQRDVWAEAKRACTIMRRAERALKMEAREATEAAS</sequence>
<gene>
    <name evidence="1" type="ORF">SPIL2461_LOCUS11989</name>
</gene>
<dbReference type="AlphaFoldDB" id="A0A812SDX2"/>
<evidence type="ECO:0000313" key="2">
    <source>
        <dbReference type="Proteomes" id="UP000649617"/>
    </source>
</evidence>
<dbReference type="EMBL" id="CAJNIZ010023880">
    <property type="protein sequence ID" value="CAE7472337.1"/>
    <property type="molecule type" value="Genomic_DNA"/>
</dbReference>
<accession>A0A812SDX2</accession>
<dbReference type="OrthoDB" id="10656491at2759"/>
<comment type="caution">
    <text evidence="1">The sequence shown here is derived from an EMBL/GenBank/DDBJ whole genome shotgun (WGS) entry which is preliminary data.</text>
</comment>
<keyword evidence="2" id="KW-1185">Reference proteome</keyword>
<protein>
    <submittedName>
        <fullName evidence="1">Uncharacterized protein</fullName>
    </submittedName>
</protein>
<name>A0A812SDX2_SYMPI</name>
<evidence type="ECO:0000313" key="1">
    <source>
        <dbReference type="EMBL" id="CAE7472337.1"/>
    </source>
</evidence>
<dbReference type="Proteomes" id="UP000649617">
    <property type="component" value="Unassembled WGS sequence"/>
</dbReference>
<organism evidence="1 2">
    <name type="scientific">Symbiodinium pilosum</name>
    <name type="common">Dinoflagellate</name>
    <dbReference type="NCBI Taxonomy" id="2952"/>
    <lineage>
        <taxon>Eukaryota</taxon>
        <taxon>Sar</taxon>
        <taxon>Alveolata</taxon>
        <taxon>Dinophyceae</taxon>
        <taxon>Suessiales</taxon>
        <taxon>Symbiodiniaceae</taxon>
        <taxon>Symbiodinium</taxon>
    </lineage>
</organism>
<reference evidence="1" key="1">
    <citation type="submission" date="2021-02" db="EMBL/GenBank/DDBJ databases">
        <authorList>
            <person name="Dougan E. K."/>
            <person name="Rhodes N."/>
            <person name="Thang M."/>
            <person name="Chan C."/>
        </authorList>
    </citation>
    <scope>NUCLEOTIDE SEQUENCE</scope>
</reference>
<proteinExistence type="predicted"/>